<dbReference type="PANTHER" id="PTHR30469:SF33">
    <property type="entry name" value="SLR1207 PROTEIN"/>
    <property type="match status" value="1"/>
</dbReference>
<dbReference type="Gene3D" id="2.40.420.20">
    <property type="match status" value="1"/>
</dbReference>
<dbReference type="EMBL" id="JAUHPW010000007">
    <property type="protein sequence ID" value="MDN4476134.1"/>
    <property type="molecule type" value="Genomic_DNA"/>
</dbReference>
<evidence type="ECO:0000256" key="2">
    <source>
        <dbReference type="SAM" id="MobiDB-lite"/>
    </source>
</evidence>
<dbReference type="PROSITE" id="PS51318">
    <property type="entry name" value="TAT"/>
    <property type="match status" value="1"/>
</dbReference>
<feature type="domain" description="Multidrug resistance protein MdtA-like C-terminal permuted SH3" evidence="3">
    <location>
        <begin position="549"/>
        <end position="604"/>
    </location>
</feature>
<evidence type="ECO:0000256" key="1">
    <source>
        <dbReference type="SAM" id="Coils"/>
    </source>
</evidence>
<feature type="compositionally biased region" description="Low complexity" evidence="2">
    <location>
        <begin position="348"/>
        <end position="393"/>
    </location>
</feature>
<keyword evidence="5" id="KW-1185">Reference proteome</keyword>
<dbReference type="Gene3D" id="1.10.287.470">
    <property type="entry name" value="Helix hairpin bin"/>
    <property type="match status" value="1"/>
</dbReference>
<evidence type="ECO:0000313" key="5">
    <source>
        <dbReference type="Proteomes" id="UP001172728"/>
    </source>
</evidence>
<dbReference type="Gene3D" id="2.40.50.100">
    <property type="match status" value="2"/>
</dbReference>
<dbReference type="Proteomes" id="UP001172728">
    <property type="component" value="Unassembled WGS sequence"/>
</dbReference>
<protein>
    <submittedName>
        <fullName evidence="4">HlyD family efflux transporter periplasmic adaptor subunit</fullName>
    </submittedName>
</protein>
<reference evidence="4" key="1">
    <citation type="submission" date="2023-06" db="EMBL/GenBank/DDBJ databases">
        <title>Sysu t00192.</title>
        <authorList>
            <person name="Gao L."/>
            <person name="Fang B.-Z."/>
            <person name="Li W.-J."/>
        </authorList>
    </citation>
    <scope>NUCLEOTIDE SEQUENCE</scope>
    <source>
        <strain evidence="4">SYSU T00192</strain>
    </source>
</reference>
<proteinExistence type="predicted"/>
<feature type="region of interest" description="Disordered" evidence="2">
    <location>
        <begin position="611"/>
        <end position="662"/>
    </location>
</feature>
<comment type="caution">
    <text evidence="4">The sequence shown here is derived from an EMBL/GenBank/DDBJ whole genome shotgun (WGS) entry which is preliminary data.</text>
</comment>
<feature type="compositionally biased region" description="Acidic residues" evidence="2">
    <location>
        <begin position="237"/>
        <end position="246"/>
    </location>
</feature>
<evidence type="ECO:0000313" key="4">
    <source>
        <dbReference type="EMBL" id="MDN4476134.1"/>
    </source>
</evidence>
<feature type="compositionally biased region" description="Gly residues" evidence="2">
    <location>
        <begin position="644"/>
        <end position="662"/>
    </location>
</feature>
<sequence>MARGLSLAGRRRWILVAAPVAVGAVAAGAVLTGASSASATYRTATVESGDVTQTLTATGAIASASQEDLAFQVDGTVAKVRVAEGDVVEAGDVVARLDADDLEDAVTEAEEALADAKEALADDLEAQSTGSTSSTTAASASYSSGAVATTATVVTAVYTPADTRIVQAADDATDPAVEEARAALLAAQQALLDQYDVAQALLEAAQQAATDAQETCAAFTTVGDGGDDAVDGSAGDGGDDASDDAADGSTDATDALAACQEATAAALEASQDSIEAQGTLMDLAADVDAAVAALQEALADAGAGTGGSEGSTGGTGGSGGSSDGGGDASAGATGAPDGSTGAQGGDASGQAQGDASGGLDQSSGLDDATGTLGGSSSDDSASDQSQGSMSGGSDQEDAVPSAADILADKAEITAARAALKVAQQQVEHAVLRAPVAGTVVAVGMDEDDVVTAGDTATAITLVADNSYLVELSVSLTEAQLLAVGQEAELTLSSSGDVVDGVVSSVSNVNSGNDFAQAYAVTIAVPDPGFSIRIGAATRMRITVAGATGVLVVPTSAVADAAGDATVQVIGDDGLATQVSVETGAIGAVHTEIASGLEDGDAVILADLTADLTSDDGDDGDGSGGLLSGLSSEDESSDAPQMGQMPGGGMQQGGGMAPPGFSG</sequence>
<keyword evidence="1" id="KW-0175">Coiled coil</keyword>
<dbReference type="InterPro" id="IPR058627">
    <property type="entry name" value="MdtA-like_C"/>
</dbReference>
<gene>
    <name evidence="4" type="ORF">QQX09_09745</name>
</gene>
<feature type="coiled-coil region" evidence="1">
    <location>
        <begin position="99"/>
        <end position="127"/>
    </location>
</feature>
<feature type="region of interest" description="Disordered" evidence="2">
    <location>
        <begin position="301"/>
        <end position="399"/>
    </location>
</feature>
<dbReference type="InterPro" id="IPR006311">
    <property type="entry name" value="TAT_signal"/>
</dbReference>
<dbReference type="SUPFAM" id="SSF111369">
    <property type="entry name" value="HlyD-like secretion proteins"/>
    <property type="match status" value="2"/>
</dbReference>
<evidence type="ECO:0000259" key="3">
    <source>
        <dbReference type="Pfam" id="PF25967"/>
    </source>
</evidence>
<dbReference type="PANTHER" id="PTHR30469">
    <property type="entry name" value="MULTIDRUG RESISTANCE PROTEIN MDTA"/>
    <property type="match status" value="1"/>
</dbReference>
<dbReference type="Gene3D" id="2.40.30.170">
    <property type="match status" value="1"/>
</dbReference>
<organism evidence="4 5">
    <name type="scientific">Demequina litoralis</name>
    <dbReference type="NCBI Taxonomy" id="3051660"/>
    <lineage>
        <taxon>Bacteria</taxon>
        <taxon>Bacillati</taxon>
        <taxon>Actinomycetota</taxon>
        <taxon>Actinomycetes</taxon>
        <taxon>Micrococcales</taxon>
        <taxon>Demequinaceae</taxon>
        <taxon>Demequina</taxon>
    </lineage>
</organism>
<feature type="coiled-coil region" evidence="1">
    <location>
        <begin position="188"/>
        <end position="215"/>
    </location>
</feature>
<accession>A0ABT8GBU3</accession>
<dbReference type="Pfam" id="PF25967">
    <property type="entry name" value="RND-MFP_C"/>
    <property type="match status" value="1"/>
</dbReference>
<name>A0ABT8GBU3_9MICO</name>
<feature type="compositionally biased region" description="Low complexity" evidence="2">
    <location>
        <begin position="329"/>
        <end position="340"/>
    </location>
</feature>
<feature type="region of interest" description="Disordered" evidence="2">
    <location>
        <begin position="222"/>
        <end position="250"/>
    </location>
</feature>
<dbReference type="RefSeq" id="WP_301134028.1">
    <property type="nucleotide sequence ID" value="NZ_JAUHPW010000007.1"/>
</dbReference>
<feature type="compositionally biased region" description="Gly residues" evidence="2">
    <location>
        <begin position="303"/>
        <end position="328"/>
    </location>
</feature>